<dbReference type="GO" id="GO:0061630">
    <property type="term" value="F:ubiquitin protein ligase activity"/>
    <property type="evidence" value="ECO:0007669"/>
    <property type="project" value="UniProtKB-EC"/>
</dbReference>
<feature type="compositionally biased region" description="Polar residues" evidence="13">
    <location>
        <begin position="366"/>
        <end position="383"/>
    </location>
</feature>
<feature type="region of interest" description="Disordered" evidence="13">
    <location>
        <begin position="259"/>
        <end position="290"/>
    </location>
</feature>
<keyword evidence="9" id="KW-0833">Ubl conjugation pathway</keyword>
<dbReference type="PANTHER" id="PTHR13145">
    <property type="entry name" value="SSM4 PROTEIN"/>
    <property type="match status" value="1"/>
</dbReference>
<dbReference type="InterPro" id="IPR013083">
    <property type="entry name" value="Znf_RING/FYVE/PHD"/>
</dbReference>
<dbReference type="GO" id="GO:0008270">
    <property type="term" value="F:zinc ion binding"/>
    <property type="evidence" value="ECO:0007669"/>
    <property type="project" value="UniProtKB-KW"/>
</dbReference>
<evidence type="ECO:0000256" key="12">
    <source>
        <dbReference type="ARBA" id="ARBA00023136"/>
    </source>
</evidence>
<comment type="subcellular location">
    <subcellularLocation>
        <location evidence="2">Membrane</location>
        <topology evidence="2">Multi-pass membrane protein</topology>
    </subcellularLocation>
</comment>
<feature type="transmembrane region" description="Helical" evidence="14">
    <location>
        <begin position="951"/>
        <end position="972"/>
    </location>
</feature>
<dbReference type="Pfam" id="PF23113">
    <property type="entry name" value="MARCHF6_C"/>
    <property type="match status" value="1"/>
</dbReference>
<dbReference type="GO" id="GO:0036503">
    <property type="term" value="P:ERAD pathway"/>
    <property type="evidence" value="ECO:0007669"/>
    <property type="project" value="TreeGrafter"/>
</dbReference>
<keyword evidence="17" id="KW-1185">Reference proteome</keyword>
<dbReference type="Pfam" id="PF12906">
    <property type="entry name" value="RINGv"/>
    <property type="match status" value="1"/>
</dbReference>
<evidence type="ECO:0000313" key="16">
    <source>
        <dbReference type="EMBL" id="ORZ14924.1"/>
    </source>
</evidence>
<dbReference type="FunCoup" id="A0A1Y2GLS5">
    <property type="interactions" value="571"/>
</dbReference>
<feature type="transmembrane region" description="Helical" evidence="14">
    <location>
        <begin position="91"/>
        <end position="114"/>
    </location>
</feature>
<dbReference type="RefSeq" id="XP_021881056.1">
    <property type="nucleotide sequence ID" value="XM_022031022.1"/>
</dbReference>
<keyword evidence="11 14" id="KW-1133">Transmembrane helix</keyword>
<dbReference type="InterPro" id="IPR011016">
    <property type="entry name" value="Znf_RING-CH"/>
</dbReference>
<dbReference type="EMBL" id="MCFF01000020">
    <property type="protein sequence ID" value="ORZ14924.1"/>
    <property type="molecule type" value="Genomic_DNA"/>
</dbReference>
<evidence type="ECO:0000256" key="7">
    <source>
        <dbReference type="ARBA" id="ARBA00022723"/>
    </source>
</evidence>
<feature type="transmembrane region" description="Helical" evidence="14">
    <location>
        <begin position="1364"/>
        <end position="1381"/>
    </location>
</feature>
<dbReference type="PROSITE" id="PS51292">
    <property type="entry name" value="ZF_RING_CH"/>
    <property type="match status" value="1"/>
</dbReference>
<evidence type="ECO:0000256" key="1">
    <source>
        <dbReference type="ARBA" id="ARBA00000900"/>
    </source>
</evidence>
<comment type="catalytic activity">
    <reaction evidence="1">
        <text>S-ubiquitinyl-[E2 ubiquitin-conjugating enzyme]-L-cysteine + [acceptor protein]-L-lysine = [E2 ubiquitin-conjugating enzyme]-L-cysteine + N(6)-ubiquitinyl-[acceptor protein]-L-lysine.</text>
        <dbReference type="EC" id="2.3.2.27"/>
    </reaction>
</comment>
<evidence type="ECO:0000256" key="3">
    <source>
        <dbReference type="ARBA" id="ARBA00004906"/>
    </source>
</evidence>
<evidence type="ECO:0000256" key="5">
    <source>
        <dbReference type="ARBA" id="ARBA00022679"/>
    </source>
</evidence>
<keyword evidence="7" id="KW-0479">Metal-binding</keyword>
<feature type="transmembrane region" description="Helical" evidence="14">
    <location>
        <begin position="1327"/>
        <end position="1352"/>
    </location>
</feature>
<dbReference type="STRING" id="64571.A0A1Y2GLS5"/>
<evidence type="ECO:0000256" key="9">
    <source>
        <dbReference type="ARBA" id="ARBA00022786"/>
    </source>
</evidence>
<evidence type="ECO:0000256" key="2">
    <source>
        <dbReference type="ARBA" id="ARBA00004141"/>
    </source>
</evidence>
<evidence type="ECO:0000256" key="6">
    <source>
        <dbReference type="ARBA" id="ARBA00022692"/>
    </source>
</evidence>
<feature type="region of interest" description="Disordered" evidence="13">
    <location>
        <begin position="1592"/>
        <end position="1623"/>
    </location>
</feature>
<evidence type="ECO:0000259" key="15">
    <source>
        <dbReference type="PROSITE" id="PS51292"/>
    </source>
</evidence>
<sequence length="1623" mass="182304">MEEEEEICRVCRSEGTPEQPLFHPCKCSGSIRHVHEDCLLEWLEHSNKRHCELCKHNFAFTPIYSPEMPVAIPKRVLIGRAIERLIKMICIILRGILAAVIWLVILPYFTIWIWRLYFWIGETFAFRANGLEPPIWNSTSFFAAQHNISSAAPTPATPLKGISLFFSQSFTSEHQWIIKFILDCFEGQVISSVVVVVFVALFLLHEWVVQNQGNEGVRIALDDLAAPVVEVEPEAHGFNVEHAVERFIAAQHHIEAVVEGETDHSDDDEDNDQGNQSNSSQSPSTEQRNLAESRYLQNTRWDGGNSTFLEQQPRFIWEPENTNGSSSSDSLTAPSLVPTSIRPPPDELVSTLGSSSVRREVRPSNERTFSSDPTTGIYASTPTVDRGGRRPGMLEDRVNQGITFRAPEDMRIPEGVLSAAPRVGYVYDPSNQTFYPDTRWVSSPLGSASPALNDIAERTGTSNWMSPSQNSLSEINAESSSSASLHVRNRDSELICSRDGAPLYWKPEIPLTYANIYLNEDGSQMSFSEKEARFNDLSKIADLKPIDGSQPWLIRQSTQGAIFNQPQQSNLNQQQVLDAGQGLVQRINERGIRVRNRHGNPAPREPNVAQAVDAPRVPRLFHPAPNAPVVPAPAPAPAPALAPVPVPVARDDEPDDINMEDLDGILEIIGMHGSLWTLIQNSLLMSALICASIGLGVWVPFMIGKTILLMNLFNFLRMPHVLLSRLTDPILDYIFDRFLPHANLTFSTVIETLNTKILPRTISRTGSYFGSRALEPLTLVYENYLLPMWDAIIKLSTSGTLHSTYIKGAATENVEEFTLDGTAKHSINGDITTNATVVHHIVRKWNELAYGNTSSDKLAAIVIGYVALFTLASWYFAHTRDADGHGISRAIRNVLRQQGLILKIAFFIAMEMIVFPLFCGIAIGLSTFPLFNGASIATRIAFYNMSPNWSLIMHWLVGTAFMFNFSFFVGLCRRMVRPGVMWFIRDPNDEGFHPIREILERPVLLQLRKIGSGAVMYFLLILLSVAFTIHSVNLLMKGVLPLRWPVDEPISDLPIDMLLLHLVFPLTARWLNPTDRLKILFAAWWRKLSHWLRLSSFMYAADGQRFYDEEGHIVYRSWKAWLLCWRPPIPDVDSADNEIVASGEELGLESPVIFVRDGGFLRVPNTDRIFYLKNRRVLVPVDENGNALDPNEDLPGEIDPLMELQVRRREGLINPKENTIIVYAPPHFKQRLIAFIVFLWMSVAAFSALSIVIPMVLGRAIFALKTKRHVHDIYSILVGVYFLRGLWCLLEWTVNKVQTISSQGLQPIDPKAQLRVVWDLSKAAAKVLYFGIVFGAIMPFILGFLMELFVVLPLRHAVEDETNMIFVVNWAVGLLYMKIIHRVLSVIPNNQFAADINRVFVGTNIRNWDAALATRRLIFPVLAVSALAVGGPLFLAWISAESLGLTGAARLRMFRQSYPVSMAIALIAFGVKESLVILRGWSQYVRDQEYLVGRQLHNHQDEDEEQPQPLQPQQELTETLQDITQLHDETGLPDSSRLSSLESQGQNGSNLNEDPLTLADHDGASVAKEPQYPPLLRSHSGLVRDPLIASELIDEEEGGSIAQRTRLRRSRRLQAQEETINDS</sequence>
<keyword evidence="12 14" id="KW-0472">Membrane</keyword>
<evidence type="ECO:0000256" key="4">
    <source>
        <dbReference type="ARBA" id="ARBA00012483"/>
    </source>
</evidence>
<feature type="transmembrane region" description="Helical" evidence="14">
    <location>
        <begin position="1232"/>
        <end position="1253"/>
    </location>
</feature>
<feature type="compositionally biased region" description="Low complexity" evidence="13">
    <location>
        <begin position="273"/>
        <end position="284"/>
    </location>
</feature>
<dbReference type="PANTHER" id="PTHR13145:SF0">
    <property type="entry name" value="E3 UBIQUITIN-PROTEIN LIGASE MARCHF6"/>
    <property type="match status" value="1"/>
</dbReference>
<evidence type="ECO:0000256" key="11">
    <source>
        <dbReference type="ARBA" id="ARBA00022989"/>
    </source>
</evidence>
<dbReference type="InParanoid" id="A0A1Y2GLS5"/>
<feature type="region of interest" description="Disordered" evidence="13">
    <location>
        <begin position="318"/>
        <end position="392"/>
    </location>
</feature>
<feature type="region of interest" description="Disordered" evidence="13">
    <location>
        <begin position="1529"/>
        <end position="1558"/>
    </location>
</feature>
<reference evidence="16 17" key="1">
    <citation type="submission" date="2016-07" db="EMBL/GenBank/DDBJ databases">
        <title>Pervasive Adenine N6-methylation of Active Genes in Fungi.</title>
        <authorList>
            <consortium name="DOE Joint Genome Institute"/>
            <person name="Mondo S.J."/>
            <person name="Dannebaum R.O."/>
            <person name="Kuo R.C."/>
            <person name="Labutti K."/>
            <person name="Haridas S."/>
            <person name="Kuo A."/>
            <person name="Salamov A."/>
            <person name="Ahrendt S.R."/>
            <person name="Lipzen A."/>
            <person name="Sullivan W."/>
            <person name="Andreopoulos W.B."/>
            <person name="Clum A."/>
            <person name="Lindquist E."/>
            <person name="Daum C."/>
            <person name="Ramamoorthy G.K."/>
            <person name="Gryganskyi A."/>
            <person name="Culley D."/>
            <person name="Magnuson J.K."/>
            <person name="James T.Y."/>
            <person name="O'Malley M.A."/>
            <person name="Stajich J.E."/>
            <person name="Spatafora J.W."/>
            <person name="Visel A."/>
            <person name="Grigoriev I.V."/>
        </authorList>
    </citation>
    <scope>NUCLEOTIDE SEQUENCE [LARGE SCALE GENOMIC DNA]</scope>
    <source>
        <strain evidence="16 17">NRRL 3116</strain>
    </source>
</reference>
<feature type="domain" description="RING-CH-type" evidence="15">
    <location>
        <begin position="1"/>
        <end position="61"/>
    </location>
</feature>
<feature type="transmembrane region" description="Helical" evidence="14">
    <location>
        <begin position="1417"/>
        <end position="1438"/>
    </location>
</feature>
<organism evidence="16 17">
    <name type="scientific">Lobosporangium transversale</name>
    <dbReference type="NCBI Taxonomy" id="64571"/>
    <lineage>
        <taxon>Eukaryota</taxon>
        <taxon>Fungi</taxon>
        <taxon>Fungi incertae sedis</taxon>
        <taxon>Mucoromycota</taxon>
        <taxon>Mortierellomycotina</taxon>
        <taxon>Mortierellomycetes</taxon>
        <taxon>Mortierellales</taxon>
        <taxon>Mortierellaceae</taxon>
        <taxon>Lobosporangium</taxon>
    </lineage>
</organism>
<dbReference type="EC" id="2.3.2.27" evidence="4"/>
<name>A0A1Y2GLS5_9FUNG</name>
<evidence type="ECO:0000313" key="17">
    <source>
        <dbReference type="Proteomes" id="UP000193648"/>
    </source>
</evidence>
<dbReference type="FunFam" id="3.30.40.10:FF:000287">
    <property type="entry name" value="RING finger membrane protein"/>
    <property type="match status" value="1"/>
</dbReference>
<feature type="transmembrane region" description="Helical" evidence="14">
    <location>
        <begin position="1458"/>
        <end position="1478"/>
    </location>
</feature>
<comment type="pathway">
    <text evidence="3">Protein modification; protein ubiquitination.</text>
</comment>
<protein>
    <recommendedName>
        <fullName evidence="4">RING-type E3 ubiquitin transferase</fullName>
        <ecNumber evidence="4">2.3.2.27</ecNumber>
    </recommendedName>
</protein>
<dbReference type="Gene3D" id="3.30.40.10">
    <property type="entry name" value="Zinc/RING finger domain, C3HC4 (zinc finger)"/>
    <property type="match status" value="1"/>
</dbReference>
<feature type="transmembrane region" description="Helical" evidence="14">
    <location>
        <begin position="1014"/>
        <end position="1033"/>
    </location>
</feature>
<feature type="compositionally biased region" description="Acidic residues" evidence="13">
    <location>
        <begin position="259"/>
        <end position="272"/>
    </location>
</feature>
<accession>A0A1Y2GLS5</accession>
<evidence type="ECO:0000256" key="10">
    <source>
        <dbReference type="ARBA" id="ARBA00022833"/>
    </source>
</evidence>
<dbReference type="SUPFAM" id="SSF57850">
    <property type="entry name" value="RING/U-box"/>
    <property type="match status" value="1"/>
</dbReference>
<feature type="transmembrane region" description="Helical" evidence="14">
    <location>
        <begin position="900"/>
        <end position="931"/>
    </location>
</feature>
<dbReference type="GeneID" id="33572863"/>
<keyword evidence="5" id="KW-0808">Transferase</keyword>
<dbReference type="SMART" id="SM00744">
    <property type="entry name" value="RINGv"/>
    <property type="match status" value="1"/>
</dbReference>
<dbReference type="OrthoDB" id="264354at2759"/>
<evidence type="ECO:0000256" key="8">
    <source>
        <dbReference type="ARBA" id="ARBA00022771"/>
    </source>
</evidence>
<keyword evidence="8" id="KW-0863">Zinc-finger</keyword>
<evidence type="ECO:0000256" key="14">
    <source>
        <dbReference type="SAM" id="Phobius"/>
    </source>
</evidence>
<evidence type="ECO:0000256" key="13">
    <source>
        <dbReference type="SAM" id="MobiDB-lite"/>
    </source>
</evidence>
<dbReference type="InterPro" id="IPR056521">
    <property type="entry name" value="MARCHF6-like_C"/>
</dbReference>
<gene>
    <name evidence="16" type="ORF">BCR41DRAFT_79727</name>
</gene>
<proteinExistence type="predicted"/>
<dbReference type="CDD" id="cd16702">
    <property type="entry name" value="RING_CH-C4HC3_MARCH6"/>
    <property type="match status" value="1"/>
</dbReference>
<feature type="compositionally biased region" description="Polar residues" evidence="13">
    <location>
        <begin position="1536"/>
        <end position="1552"/>
    </location>
</feature>
<dbReference type="Proteomes" id="UP000193648">
    <property type="component" value="Unassembled WGS sequence"/>
</dbReference>
<comment type="caution">
    <text evidence="16">The sequence shown here is derived from an EMBL/GenBank/DDBJ whole genome shotgun (WGS) entry which is preliminary data.</text>
</comment>
<dbReference type="GO" id="GO:0005789">
    <property type="term" value="C:endoplasmic reticulum membrane"/>
    <property type="evidence" value="ECO:0007669"/>
    <property type="project" value="TreeGrafter"/>
</dbReference>
<feature type="transmembrane region" description="Helical" evidence="14">
    <location>
        <begin position="858"/>
        <end position="879"/>
    </location>
</feature>
<keyword evidence="6 14" id="KW-0812">Transmembrane</keyword>
<feature type="transmembrane region" description="Helical" evidence="14">
    <location>
        <begin position="1273"/>
        <end position="1294"/>
    </location>
</feature>
<keyword evidence="10" id="KW-0862">Zinc</keyword>